<dbReference type="InterPro" id="IPR014710">
    <property type="entry name" value="RmlC-like_jellyroll"/>
</dbReference>
<name>A0ABS9VC29_9BACT</name>
<dbReference type="EMBL" id="JAKZGO010000008">
    <property type="protein sequence ID" value="MCH7414003.1"/>
    <property type="molecule type" value="Genomic_DNA"/>
</dbReference>
<dbReference type="SUPFAM" id="SSF51206">
    <property type="entry name" value="cAMP-binding domain-like"/>
    <property type="match status" value="1"/>
</dbReference>
<sequence>MDNYIINDADKINHLFETFFNYVRVLIEIPESDQAYCRQLFQPFFAKKDTILEREGTLHKYHNFIVSGHMRNFHHNEEGKEITTDINDGSRFFTSYYHFINQTVSNENLQCVTDCEFEKKYYELTKTQSQ</sequence>
<dbReference type="Proteomes" id="UP001165430">
    <property type="component" value="Unassembled WGS sequence"/>
</dbReference>
<dbReference type="RefSeq" id="WP_241412225.1">
    <property type="nucleotide sequence ID" value="NZ_JAKZGO010000008.1"/>
</dbReference>
<reference evidence="1" key="1">
    <citation type="submission" date="2022-03" db="EMBL/GenBank/DDBJ databases">
        <title>De novo assembled genomes of Belliella spp. (Cyclobacteriaceae) strains.</title>
        <authorList>
            <person name="Szabo A."/>
            <person name="Korponai K."/>
            <person name="Felfoldi T."/>
        </authorList>
    </citation>
    <scope>NUCLEOTIDE SEQUENCE</scope>
    <source>
        <strain evidence="1">DSM 111903</strain>
    </source>
</reference>
<evidence type="ECO:0000313" key="2">
    <source>
        <dbReference type="Proteomes" id="UP001165430"/>
    </source>
</evidence>
<comment type="caution">
    <text evidence="1">The sequence shown here is derived from an EMBL/GenBank/DDBJ whole genome shotgun (WGS) entry which is preliminary data.</text>
</comment>
<gene>
    <name evidence="1" type="ORF">MM213_10930</name>
</gene>
<proteinExistence type="predicted"/>
<accession>A0ABS9VC29</accession>
<protein>
    <recommendedName>
        <fullName evidence="3">Cyclic nucleotide-binding domain-containing protein</fullName>
    </recommendedName>
</protein>
<keyword evidence="2" id="KW-1185">Reference proteome</keyword>
<organism evidence="1 2">
    <name type="scientific">Belliella alkalica</name>
    <dbReference type="NCBI Taxonomy" id="1730871"/>
    <lineage>
        <taxon>Bacteria</taxon>
        <taxon>Pseudomonadati</taxon>
        <taxon>Bacteroidota</taxon>
        <taxon>Cytophagia</taxon>
        <taxon>Cytophagales</taxon>
        <taxon>Cyclobacteriaceae</taxon>
        <taxon>Belliella</taxon>
    </lineage>
</organism>
<dbReference type="InterPro" id="IPR018490">
    <property type="entry name" value="cNMP-bd_dom_sf"/>
</dbReference>
<dbReference type="Gene3D" id="2.60.120.10">
    <property type="entry name" value="Jelly Rolls"/>
    <property type="match status" value="1"/>
</dbReference>
<evidence type="ECO:0008006" key="3">
    <source>
        <dbReference type="Google" id="ProtNLM"/>
    </source>
</evidence>
<evidence type="ECO:0000313" key="1">
    <source>
        <dbReference type="EMBL" id="MCH7414003.1"/>
    </source>
</evidence>